<dbReference type="AlphaFoldDB" id="A0A5B7DHL1"/>
<reference evidence="2 3" key="1">
    <citation type="submission" date="2019-05" db="EMBL/GenBank/DDBJ databases">
        <title>Another draft genome of Portunus trituberculatus and its Hox gene families provides insights of decapod evolution.</title>
        <authorList>
            <person name="Jeong J.-H."/>
            <person name="Song I."/>
            <person name="Kim S."/>
            <person name="Choi T."/>
            <person name="Kim D."/>
            <person name="Ryu S."/>
            <person name="Kim W."/>
        </authorList>
    </citation>
    <scope>NUCLEOTIDE SEQUENCE [LARGE SCALE GENOMIC DNA]</scope>
    <source>
        <tissue evidence="2">Muscle</tissue>
    </source>
</reference>
<evidence type="ECO:0000313" key="3">
    <source>
        <dbReference type="Proteomes" id="UP000324222"/>
    </source>
</evidence>
<feature type="region of interest" description="Disordered" evidence="1">
    <location>
        <begin position="1"/>
        <end position="26"/>
    </location>
</feature>
<accession>A0A5B7DHL1</accession>
<proteinExistence type="predicted"/>
<name>A0A5B7DHL1_PORTR</name>
<comment type="caution">
    <text evidence="2">The sequence shown here is derived from an EMBL/GenBank/DDBJ whole genome shotgun (WGS) entry which is preliminary data.</text>
</comment>
<dbReference type="EMBL" id="VSRR010000889">
    <property type="protein sequence ID" value="MPC20599.1"/>
    <property type="molecule type" value="Genomic_DNA"/>
</dbReference>
<gene>
    <name evidence="2" type="ORF">E2C01_013552</name>
</gene>
<protein>
    <submittedName>
        <fullName evidence="2">Uncharacterized protein</fullName>
    </submittedName>
</protein>
<organism evidence="2 3">
    <name type="scientific">Portunus trituberculatus</name>
    <name type="common">Swimming crab</name>
    <name type="synonym">Neptunus trituberculatus</name>
    <dbReference type="NCBI Taxonomy" id="210409"/>
    <lineage>
        <taxon>Eukaryota</taxon>
        <taxon>Metazoa</taxon>
        <taxon>Ecdysozoa</taxon>
        <taxon>Arthropoda</taxon>
        <taxon>Crustacea</taxon>
        <taxon>Multicrustacea</taxon>
        <taxon>Malacostraca</taxon>
        <taxon>Eumalacostraca</taxon>
        <taxon>Eucarida</taxon>
        <taxon>Decapoda</taxon>
        <taxon>Pleocyemata</taxon>
        <taxon>Brachyura</taxon>
        <taxon>Eubrachyura</taxon>
        <taxon>Portunoidea</taxon>
        <taxon>Portunidae</taxon>
        <taxon>Portuninae</taxon>
        <taxon>Portunus</taxon>
    </lineage>
</organism>
<evidence type="ECO:0000313" key="2">
    <source>
        <dbReference type="EMBL" id="MPC20599.1"/>
    </source>
</evidence>
<dbReference type="Proteomes" id="UP000324222">
    <property type="component" value="Unassembled WGS sequence"/>
</dbReference>
<evidence type="ECO:0000256" key="1">
    <source>
        <dbReference type="SAM" id="MobiDB-lite"/>
    </source>
</evidence>
<sequence length="256" mass="27080">MYVPPDTRHKNNPQTCTASSSSSSSSCAGFSLTVGVWVSTVSWGGFGPSFPTGTFLGPARVGGGALPFASLPPFLPALAFLFSLLLPADWGNTTSCPSTPSSSCPPDCPEVWETVDTVLVRISFPSSLIFLSLDDSSSSSSSPSSSINDISFWASASSTRSSSWVRTFLSPACLMKEDAAPVAECHDASLVQGLGRRLPATRVLDHHAGCPVHVSVDIYIPLPQMPLHQQLILLAIPSCQHWTQNSLRPANALVPH</sequence>
<keyword evidence="3" id="KW-1185">Reference proteome</keyword>